<dbReference type="PANTHER" id="PTHR46751:SF1">
    <property type="entry name" value="WAP FOUR-DISULFIDE CORE DOMAIN PROTEIN 6A"/>
    <property type="match status" value="1"/>
</dbReference>
<keyword evidence="10" id="KW-1185">Reference proteome</keyword>
<dbReference type="OMA" id="ACEQGCA"/>
<dbReference type="PROSITE" id="PS00280">
    <property type="entry name" value="BPTI_KUNITZ_1"/>
    <property type="match status" value="2"/>
</dbReference>
<sequence length="359" mass="40038">MRLPGLLLLGIFATSAHLPRASGKIHIDICALPPVNGPCLALFTRWFYSPRARRCQTFTYGGCLGNANNFNTRSQCEQRCLRPVIVKSGTCPVPVHNGDVVMCGEFCSTDMSCPGSERCCDTSCGRQCLLPTEASPGYCPRPTRRPVQTRLCVTRCLTDWDCGWGVQIPRRKCCRYGCQQTCTAAEEEHPGVCPKRIVVQTFAPCNNTCRDDRDCPLTQKCCFTGCARGCLDPVRSHRCQLPMDRGPCRASIPRFFYSPSQKRCILFLYGGCRGNSNNFETREECRKACGRIDPEICKQPKESGVCQAYSEFFYYNATLASCEIFASCRCHGNDNQFFTELECMMVCGKTGRSSNATRS</sequence>
<dbReference type="GeneTree" id="ENSGT00940000165527"/>
<dbReference type="PROSITE" id="PS51390">
    <property type="entry name" value="WAP"/>
    <property type="match status" value="2"/>
</dbReference>
<evidence type="ECO:0000256" key="5">
    <source>
        <dbReference type="ARBA" id="ARBA00023157"/>
    </source>
</evidence>
<keyword evidence="2" id="KW-0964">Secreted</keyword>
<dbReference type="GO" id="GO:0004867">
    <property type="term" value="F:serine-type endopeptidase inhibitor activity"/>
    <property type="evidence" value="ECO:0007669"/>
    <property type="project" value="UniProtKB-KW"/>
</dbReference>
<accession>A0A8D0C2U0</accession>
<feature type="domain" description="BPTI/Kunitz inhibitor" evidence="7">
    <location>
        <begin position="30"/>
        <end position="80"/>
    </location>
</feature>
<dbReference type="SMART" id="SM00217">
    <property type="entry name" value="WAP"/>
    <property type="match status" value="3"/>
</dbReference>
<dbReference type="InterPro" id="IPR036645">
    <property type="entry name" value="Elafin-like_sf"/>
</dbReference>
<dbReference type="PANTHER" id="PTHR46751">
    <property type="entry name" value="EPPIN"/>
    <property type="match status" value="1"/>
</dbReference>
<evidence type="ECO:0000256" key="4">
    <source>
        <dbReference type="ARBA" id="ARBA00022900"/>
    </source>
</evidence>
<proteinExistence type="predicted"/>
<feature type="domain" description="WAP" evidence="8">
    <location>
        <begin position="84"/>
        <end position="132"/>
    </location>
</feature>
<keyword evidence="6" id="KW-0732">Signal</keyword>
<evidence type="ECO:0000259" key="7">
    <source>
        <dbReference type="PROSITE" id="PS50279"/>
    </source>
</evidence>
<dbReference type="InterPro" id="IPR051388">
    <property type="entry name" value="Serpin_venom_toxin"/>
</dbReference>
<organism evidence="9 10">
    <name type="scientific">Salvator merianae</name>
    <name type="common">Argentine black and white tegu</name>
    <name type="synonym">Tupinambis merianae</name>
    <dbReference type="NCBI Taxonomy" id="96440"/>
    <lineage>
        <taxon>Eukaryota</taxon>
        <taxon>Metazoa</taxon>
        <taxon>Chordata</taxon>
        <taxon>Craniata</taxon>
        <taxon>Vertebrata</taxon>
        <taxon>Euteleostomi</taxon>
        <taxon>Lepidosauria</taxon>
        <taxon>Squamata</taxon>
        <taxon>Bifurcata</taxon>
        <taxon>Unidentata</taxon>
        <taxon>Episquamata</taxon>
        <taxon>Laterata</taxon>
        <taxon>Teiioidea</taxon>
        <taxon>Teiidae</taxon>
        <taxon>Salvator</taxon>
    </lineage>
</organism>
<feature type="domain" description="WAP" evidence="8">
    <location>
        <begin position="186"/>
        <end position="234"/>
    </location>
</feature>
<dbReference type="SUPFAM" id="SSF57256">
    <property type="entry name" value="Elafin-like"/>
    <property type="match status" value="3"/>
</dbReference>
<reference evidence="9" key="2">
    <citation type="submission" date="2025-09" db="UniProtKB">
        <authorList>
            <consortium name="Ensembl"/>
        </authorList>
    </citation>
    <scope>IDENTIFICATION</scope>
</reference>
<dbReference type="Gene3D" id="4.10.410.10">
    <property type="entry name" value="Pancreatic trypsin inhibitor Kunitz domain"/>
    <property type="match status" value="3"/>
</dbReference>
<dbReference type="InterPro" id="IPR008197">
    <property type="entry name" value="WAP_dom"/>
</dbReference>
<protein>
    <submittedName>
        <fullName evidence="9">Uncharacterized protein</fullName>
    </submittedName>
</protein>
<evidence type="ECO:0000256" key="3">
    <source>
        <dbReference type="ARBA" id="ARBA00022690"/>
    </source>
</evidence>
<evidence type="ECO:0000259" key="8">
    <source>
        <dbReference type="PROSITE" id="PS51390"/>
    </source>
</evidence>
<dbReference type="Proteomes" id="UP000694421">
    <property type="component" value="Unplaced"/>
</dbReference>
<dbReference type="InterPro" id="IPR020901">
    <property type="entry name" value="Prtase_inh_Kunz-CS"/>
</dbReference>
<dbReference type="CDD" id="cd00109">
    <property type="entry name" value="Kunitz-type"/>
    <property type="match status" value="2"/>
</dbReference>
<dbReference type="FunFam" id="4.10.410.10:FF:000021">
    <property type="entry name" value="Serine protease inhibitor, putative"/>
    <property type="match status" value="1"/>
</dbReference>
<dbReference type="SUPFAM" id="SSF57362">
    <property type="entry name" value="BPTI-like"/>
    <property type="match status" value="3"/>
</dbReference>
<reference evidence="9" key="1">
    <citation type="submission" date="2025-08" db="UniProtKB">
        <authorList>
            <consortium name="Ensembl"/>
        </authorList>
    </citation>
    <scope>IDENTIFICATION</scope>
</reference>
<keyword evidence="5" id="KW-1015">Disulfide bond</keyword>
<evidence type="ECO:0000313" key="9">
    <source>
        <dbReference type="Ensembl" id="ENSSMRP00000013351.1"/>
    </source>
</evidence>
<dbReference type="Pfam" id="PF00095">
    <property type="entry name" value="WAP"/>
    <property type="match status" value="3"/>
</dbReference>
<dbReference type="InterPro" id="IPR036880">
    <property type="entry name" value="Kunitz_BPTI_sf"/>
</dbReference>
<dbReference type="Ensembl" id="ENSSMRT00000015547.1">
    <property type="protein sequence ID" value="ENSSMRP00000013351.1"/>
    <property type="gene ID" value="ENSSMRG00000010377.1"/>
</dbReference>
<dbReference type="PRINTS" id="PR00759">
    <property type="entry name" value="BASICPTASE"/>
</dbReference>
<dbReference type="GO" id="GO:0005576">
    <property type="term" value="C:extracellular region"/>
    <property type="evidence" value="ECO:0007669"/>
    <property type="project" value="UniProtKB-SubCell"/>
</dbReference>
<feature type="signal peptide" evidence="6">
    <location>
        <begin position="1"/>
        <end position="23"/>
    </location>
</feature>
<evidence type="ECO:0000256" key="6">
    <source>
        <dbReference type="SAM" id="SignalP"/>
    </source>
</evidence>
<keyword evidence="3" id="KW-0646">Protease inhibitor</keyword>
<name>A0A8D0C2U0_SALMN</name>
<dbReference type="GO" id="GO:0044483">
    <property type="term" value="P:venom-mediated perturbation of hemostasis"/>
    <property type="evidence" value="ECO:0007669"/>
    <property type="project" value="UniProtKB-ARBA"/>
</dbReference>
<evidence type="ECO:0000313" key="10">
    <source>
        <dbReference type="Proteomes" id="UP000694421"/>
    </source>
</evidence>
<dbReference type="FunFam" id="4.10.410.10:FF:000002">
    <property type="entry name" value="WAP, follistatin/kazal, immunoglobulin, kunitz and netrin domain-containing 2"/>
    <property type="match status" value="1"/>
</dbReference>
<evidence type="ECO:0000256" key="2">
    <source>
        <dbReference type="ARBA" id="ARBA00022525"/>
    </source>
</evidence>
<dbReference type="Pfam" id="PF00014">
    <property type="entry name" value="Kunitz_BPTI"/>
    <property type="match status" value="3"/>
</dbReference>
<feature type="domain" description="BPTI/Kunitz inhibitor" evidence="7">
    <location>
        <begin position="239"/>
        <end position="289"/>
    </location>
</feature>
<dbReference type="SMART" id="SM00131">
    <property type="entry name" value="KU"/>
    <property type="match status" value="3"/>
</dbReference>
<keyword evidence="4" id="KW-0722">Serine protease inhibitor</keyword>
<feature type="domain" description="BPTI/Kunitz inhibitor" evidence="7">
    <location>
        <begin position="297"/>
        <end position="347"/>
    </location>
</feature>
<dbReference type="AlphaFoldDB" id="A0A8D0C2U0"/>
<evidence type="ECO:0000256" key="1">
    <source>
        <dbReference type="ARBA" id="ARBA00004613"/>
    </source>
</evidence>
<comment type="subcellular location">
    <subcellularLocation>
        <location evidence="1">Secreted</location>
    </subcellularLocation>
</comment>
<dbReference type="PRINTS" id="PR00003">
    <property type="entry name" value="4DISULPHCORE"/>
</dbReference>
<dbReference type="Gene3D" id="4.10.75.10">
    <property type="entry name" value="Elafin-like"/>
    <property type="match status" value="3"/>
</dbReference>
<dbReference type="InterPro" id="IPR002223">
    <property type="entry name" value="Kunitz_BPTI"/>
</dbReference>
<dbReference type="PROSITE" id="PS50279">
    <property type="entry name" value="BPTI_KUNITZ_2"/>
    <property type="match status" value="3"/>
</dbReference>
<feature type="chain" id="PRO_5034404655" evidence="6">
    <location>
        <begin position="24"/>
        <end position="359"/>
    </location>
</feature>